<reference evidence="3" key="1">
    <citation type="journal article" date="2021" name="Nat. Commun.">
        <title>Genetic determinants of endophytism in the Arabidopsis root mycobiome.</title>
        <authorList>
            <person name="Mesny F."/>
            <person name="Miyauchi S."/>
            <person name="Thiergart T."/>
            <person name="Pickel B."/>
            <person name="Atanasova L."/>
            <person name="Karlsson M."/>
            <person name="Huettel B."/>
            <person name="Barry K.W."/>
            <person name="Haridas S."/>
            <person name="Chen C."/>
            <person name="Bauer D."/>
            <person name="Andreopoulos W."/>
            <person name="Pangilinan J."/>
            <person name="LaButti K."/>
            <person name="Riley R."/>
            <person name="Lipzen A."/>
            <person name="Clum A."/>
            <person name="Drula E."/>
            <person name="Henrissat B."/>
            <person name="Kohler A."/>
            <person name="Grigoriev I.V."/>
            <person name="Martin F.M."/>
            <person name="Hacquard S."/>
        </authorList>
    </citation>
    <scope>NUCLEOTIDE SEQUENCE</scope>
    <source>
        <strain evidence="3">MPI-CAGE-AT-0147</strain>
    </source>
</reference>
<organism evidence="3 4">
    <name type="scientific">Dactylonectria macrodidyma</name>
    <dbReference type="NCBI Taxonomy" id="307937"/>
    <lineage>
        <taxon>Eukaryota</taxon>
        <taxon>Fungi</taxon>
        <taxon>Dikarya</taxon>
        <taxon>Ascomycota</taxon>
        <taxon>Pezizomycotina</taxon>
        <taxon>Sordariomycetes</taxon>
        <taxon>Hypocreomycetidae</taxon>
        <taxon>Hypocreales</taxon>
        <taxon>Nectriaceae</taxon>
        <taxon>Dactylonectria</taxon>
    </lineage>
</organism>
<keyword evidence="2" id="KW-1133">Transmembrane helix</keyword>
<dbReference type="GO" id="GO:0006081">
    <property type="term" value="P:aldehyde metabolic process"/>
    <property type="evidence" value="ECO:0007669"/>
    <property type="project" value="InterPro"/>
</dbReference>
<keyword evidence="1" id="KW-0560">Oxidoreductase</keyword>
<comment type="caution">
    <text evidence="3">The sequence shown here is derived from an EMBL/GenBank/DDBJ whole genome shotgun (WGS) entry which is preliminary data.</text>
</comment>
<evidence type="ECO:0008006" key="5">
    <source>
        <dbReference type="Google" id="ProtNLM"/>
    </source>
</evidence>
<dbReference type="PANTHER" id="PTHR43570:SF16">
    <property type="entry name" value="ALDEHYDE DEHYDROGENASE TYPE III, ISOFORM Q"/>
    <property type="match status" value="1"/>
</dbReference>
<dbReference type="OrthoDB" id="5840532at2759"/>
<sequence>MSSASAPTHTYRTISTAWTEGRLENVLQRQKELAALHSSVKKSSSRLINALNQDLHATDESATEELQLTLDSIRHLYDGLNFPASLANERSIKQGDSLVDNLVPLGPTLIDPAPHAPVASTLIPLAAAVAAGSTVVALAHSSVPAVNDALRQVLREGIDVEAVGLTDNDSANTRQQLGLKSWGVAVLQNLREHARIAKLVSQANPLVRILSPPSGVCAVFIDRTVQDLAAAASHLYHSVLTTPRHHPLRLPRLCFVDEAIIGDLEALLLSAGSGSIEPLQYDDNDDKTQTLYKQLKSTFPSLSKKTSIGTSPSLSPVVVLKRSDPITVEAIRLVAQSIADCHSGILLIPTRSLDHGIDLLNKVNDKMPPQAIYVFGESKPSFYVAAFSKTAQVFINAIPPWSLIAVAPNSASVSNRILYSREDFSVNKPVSQVSLRSATAARIDSKSVWSLTSHTLRLGKIKQPKGGRLSYFERGLILGLALSLVAISGLSVGVHRAGQVYFRRT</sequence>
<gene>
    <name evidence="3" type="ORF">EDB81DRAFT_887654</name>
</gene>
<proteinExistence type="predicted"/>
<keyword evidence="2" id="KW-0812">Transmembrane</keyword>
<keyword evidence="2" id="KW-0472">Membrane</keyword>
<dbReference type="InterPro" id="IPR012394">
    <property type="entry name" value="Aldehyde_DH_NAD(P)"/>
</dbReference>
<keyword evidence="4" id="KW-1185">Reference proteome</keyword>
<dbReference type="EMBL" id="JAGMUV010000015">
    <property type="protein sequence ID" value="KAH7133843.1"/>
    <property type="molecule type" value="Genomic_DNA"/>
</dbReference>
<dbReference type="Proteomes" id="UP000738349">
    <property type="component" value="Unassembled WGS sequence"/>
</dbReference>
<protein>
    <recommendedName>
        <fullName evidence="5">Aldehyde dehydrogenase domain-containing protein</fullName>
    </recommendedName>
</protein>
<evidence type="ECO:0000313" key="3">
    <source>
        <dbReference type="EMBL" id="KAH7133843.1"/>
    </source>
</evidence>
<dbReference type="PANTHER" id="PTHR43570">
    <property type="entry name" value="ALDEHYDE DEHYDROGENASE"/>
    <property type="match status" value="1"/>
</dbReference>
<dbReference type="InterPro" id="IPR016161">
    <property type="entry name" value="Ald_DH/histidinol_DH"/>
</dbReference>
<dbReference type="InterPro" id="IPR016162">
    <property type="entry name" value="Ald_DH_N"/>
</dbReference>
<feature type="transmembrane region" description="Helical" evidence="2">
    <location>
        <begin position="475"/>
        <end position="494"/>
    </location>
</feature>
<evidence type="ECO:0000256" key="1">
    <source>
        <dbReference type="ARBA" id="ARBA00023002"/>
    </source>
</evidence>
<dbReference type="SUPFAM" id="SSF53720">
    <property type="entry name" value="ALDH-like"/>
    <property type="match status" value="1"/>
</dbReference>
<accession>A0A9P9EA29</accession>
<evidence type="ECO:0000313" key="4">
    <source>
        <dbReference type="Proteomes" id="UP000738349"/>
    </source>
</evidence>
<dbReference type="GO" id="GO:0005737">
    <property type="term" value="C:cytoplasm"/>
    <property type="evidence" value="ECO:0007669"/>
    <property type="project" value="TreeGrafter"/>
</dbReference>
<evidence type="ECO:0000256" key="2">
    <source>
        <dbReference type="SAM" id="Phobius"/>
    </source>
</evidence>
<name>A0A9P9EA29_9HYPO</name>
<dbReference type="Gene3D" id="3.40.605.10">
    <property type="entry name" value="Aldehyde Dehydrogenase, Chain A, domain 1"/>
    <property type="match status" value="1"/>
</dbReference>
<dbReference type="AlphaFoldDB" id="A0A9P9EA29"/>
<dbReference type="GO" id="GO:0004029">
    <property type="term" value="F:aldehyde dehydrogenase (NAD+) activity"/>
    <property type="evidence" value="ECO:0007669"/>
    <property type="project" value="TreeGrafter"/>
</dbReference>